<dbReference type="InterPro" id="IPR010767">
    <property type="entry name" value="Phage_CGC-2007_Cje0229"/>
</dbReference>
<dbReference type="Proteomes" id="UP001596403">
    <property type="component" value="Unassembled WGS sequence"/>
</dbReference>
<dbReference type="RefSeq" id="WP_132447044.1">
    <property type="nucleotide sequence ID" value="NZ_JBHSWA010000001.1"/>
</dbReference>
<reference evidence="2" key="1">
    <citation type="journal article" date="2019" name="Int. J. Syst. Evol. Microbiol.">
        <title>The Global Catalogue of Microorganisms (GCM) 10K type strain sequencing project: providing services to taxonomists for standard genome sequencing and annotation.</title>
        <authorList>
            <consortium name="The Broad Institute Genomics Platform"/>
            <consortium name="The Broad Institute Genome Sequencing Center for Infectious Disease"/>
            <person name="Wu L."/>
            <person name="Ma J."/>
        </authorList>
    </citation>
    <scope>NUCLEOTIDE SEQUENCE [LARGE SCALE GENOMIC DNA]</scope>
    <source>
        <strain evidence="2">NBRC 111368</strain>
    </source>
</reference>
<keyword evidence="2" id="KW-1185">Reference proteome</keyword>
<evidence type="ECO:0000313" key="1">
    <source>
        <dbReference type="EMBL" id="MFC6640807.1"/>
    </source>
</evidence>
<organism evidence="1 2">
    <name type="scientific">Sulfitobacter profundi</name>
    <dbReference type="NCBI Taxonomy" id="2679961"/>
    <lineage>
        <taxon>Bacteria</taxon>
        <taxon>Pseudomonadati</taxon>
        <taxon>Pseudomonadota</taxon>
        <taxon>Alphaproteobacteria</taxon>
        <taxon>Rhodobacterales</taxon>
        <taxon>Roseobacteraceae</taxon>
        <taxon>Sulfitobacter</taxon>
    </lineage>
</organism>
<comment type="caution">
    <text evidence="1">The sequence shown here is derived from an EMBL/GenBank/DDBJ whole genome shotgun (WGS) entry which is preliminary data.</text>
</comment>
<accession>A0ABW1YXW2</accession>
<evidence type="ECO:0000313" key="2">
    <source>
        <dbReference type="Proteomes" id="UP001596403"/>
    </source>
</evidence>
<name>A0ABW1YXW2_9RHOB</name>
<dbReference type="Pfam" id="PF07087">
    <property type="entry name" value="DUF1353"/>
    <property type="match status" value="1"/>
</dbReference>
<sequence length="94" mass="10653">MPLRVEFGRPGSGFFYQVPAGFAFDVSAPWWSRWWVDPHDRRLHRAAALHDHALAAGWQRVAAAALFSEALRADGVGRVKRLAMVLAVIVRRFR</sequence>
<proteinExistence type="predicted"/>
<dbReference type="EMBL" id="JBHSWA010000001">
    <property type="protein sequence ID" value="MFC6640807.1"/>
    <property type="molecule type" value="Genomic_DNA"/>
</dbReference>
<gene>
    <name evidence="1" type="ORF">ACFQAU_02765</name>
</gene>
<protein>
    <submittedName>
        <fullName evidence="1">DUF1353 domain-containing protein</fullName>
    </submittedName>
</protein>